<evidence type="ECO:0000313" key="3">
    <source>
        <dbReference type="Proteomes" id="UP000272888"/>
    </source>
</evidence>
<dbReference type="Proteomes" id="UP000272888">
    <property type="component" value="Unassembled WGS sequence"/>
</dbReference>
<protein>
    <recommendedName>
        <fullName evidence="1">Immunity protein 52 domain-containing protein</fullName>
    </recommendedName>
</protein>
<comment type="caution">
    <text evidence="2">The sequence shown here is derived from an EMBL/GenBank/DDBJ whole genome shotgun (WGS) entry which is preliminary data.</text>
</comment>
<reference evidence="3" key="1">
    <citation type="submission" date="2018-09" db="EMBL/GenBank/DDBJ databases">
        <authorList>
            <person name="Livingstone P.G."/>
            <person name="Whitworth D.E."/>
        </authorList>
    </citation>
    <scope>NUCLEOTIDE SEQUENCE [LARGE SCALE GENOMIC DNA]</scope>
    <source>
        <strain evidence="3">CA051B</strain>
    </source>
</reference>
<dbReference type="Pfam" id="PF15579">
    <property type="entry name" value="Imm52"/>
    <property type="match status" value="1"/>
</dbReference>
<evidence type="ECO:0000313" key="2">
    <source>
        <dbReference type="EMBL" id="RKH67486.1"/>
    </source>
</evidence>
<evidence type="ECO:0000259" key="1">
    <source>
        <dbReference type="Pfam" id="PF15579"/>
    </source>
</evidence>
<dbReference type="AlphaFoldDB" id="A0A3A8QFM4"/>
<organism evidence="2 3">
    <name type="scientific">Corallococcus llansteffanensis</name>
    <dbReference type="NCBI Taxonomy" id="2316731"/>
    <lineage>
        <taxon>Bacteria</taxon>
        <taxon>Pseudomonadati</taxon>
        <taxon>Myxococcota</taxon>
        <taxon>Myxococcia</taxon>
        <taxon>Myxococcales</taxon>
        <taxon>Cystobacterineae</taxon>
        <taxon>Myxococcaceae</taxon>
        <taxon>Corallococcus</taxon>
    </lineage>
</organism>
<accession>A0A3A8QFM4</accession>
<gene>
    <name evidence="2" type="ORF">D7V93_02875</name>
</gene>
<dbReference type="EMBL" id="RAWB01000016">
    <property type="protein sequence ID" value="RKH67486.1"/>
    <property type="molecule type" value="Genomic_DNA"/>
</dbReference>
<sequence length="79" mass="8668">MPPQEAAGRLLQLTSWNPPKAPLRGRRRGILTLGSDNLKGTLIVLTPERFTVCIPEHVALARRVRELLAGAGLMPSMTR</sequence>
<feature type="domain" description="Immunity protein 52" evidence="1">
    <location>
        <begin position="39"/>
        <end position="74"/>
    </location>
</feature>
<dbReference type="InterPro" id="IPR028969">
    <property type="entry name" value="Imm52"/>
</dbReference>
<proteinExistence type="predicted"/>
<name>A0A3A8QFM4_9BACT</name>
<keyword evidence="3" id="KW-1185">Reference proteome</keyword>